<comment type="catalytic activity">
    <reaction evidence="3">
        <text>[protein]-L-glutamate 5-O-methyl ester + H2O = L-glutamyl-[protein] + methanol + H(+)</text>
        <dbReference type="Rhea" id="RHEA:23236"/>
        <dbReference type="Rhea" id="RHEA-COMP:10208"/>
        <dbReference type="Rhea" id="RHEA-COMP:10311"/>
        <dbReference type="ChEBI" id="CHEBI:15377"/>
        <dbReference type="ChEBI" id="CHEBI:15378"/>
        <dbReference type="ChEBI" id="CHEBI:17790"/>
        <dbReference type="ChEBI" id="CHEBI:29973"/>
        <dbReference type="ChEBI" id="CHEBI:82795"/>
        <dbReference type="EC" id="3.1.1.61"/>
    </reaction>
</comment>
<reference evidence="6 7" key="1">
    <citation type="journal article" date="2017" name="Int. J. Syst. Evol. Microbiol.">
        <title>Gemmobacter straminiformis sp. nov., isolated from an artificial fountain.</title>
        <authorList>
            <person name="Kang J.Y."/>
            <person name="Kim M.J."/>
            <person name="Chun J."/>
            <person name="Son K.P."/>
            <person name="Jahng K.Y."/>
        </authorList>
    </citation>
    <scope>NUCLEOTIDE SEQUENCE [LARGE SCALE GENOMIC DNA]</scope>
    <source>
        <strain evidence="6 7">CAM-8</strain>
    </source>
</reference>
<dbReference type="GO" id="GO:0008984">
    <property type="term" value="F:protein-glutamate methylesterase activity"/>
    <property type="evidence" value="ECO:0007669"/>
    <property type="project" value="UniProtKB-EC"/>
</dbReference>
<dbReference type="RefSeq" id="WP_185798352.1">
    <property type="nucleotide sequence ID" value="NZ_JACLQD010000004.1"/>
</dbReference>
<evidence type="ECO:0000256" key="2">
    <source>
        <dbReference type="ARBA" id="ARBA00039140"/>
    </source>
</evidence>
<gene>
    <name evidence="6" type="ORF">H7F16_14575</name>
</gene>
<dbReference type="AlphaFoldDB" id="A0A842IAV1"/>
<evidence type="ECO:0000259" key="5">
    <source>
        <dbReference type="PROSITE" id="PS50122"/>
    </source>
</evidence>
<evidence type="ECO:0000313" key="7">
    <source>
        <dbReference type="Proteomes" id="UP000555411"/>
    </source>
</evidence>
<dbReference type="Proteomes" id="UP000555411">
    <property type="component" value="Unassembled WGS sequence"/>
</dbReference>
<proteinExistence type="predicted"/>
<dbReference type="GO" id="GO:0005737">
    <property type="term" value="C:cytoplasm"/>
    <property type="evidence" value="ECO:0007669"/>
    <property type="project" value="InterPro"/>
</dbReference>
<dbReference type="GO" id="GO:0000156">
    <property type="term" value="F:phosphorelay response regulator activity"/>
    <property type="evidence" value="ECO:0007669"/>
    <property type="project" value="InterPro"/>
</dbReference>
<dbReference type="PROSITE" id="PS50122">
    <property type="entry name" value="CHEB"/>
    <property type="match status" value="1"/>
</dbReference>
<keyword evidence="4" id="KW-0145">Chemotaxis</keyword>
<dbReference type="SUPFAM" id="SSF52738">
    <property type="entry name" value="Methylesterase CheB, C-terminal domain"/>
    <property type="match status" value="1"/>
</dbReference>
<dbReference type="GO" id="GO:0006935">
    <property type="term" value="P:chemotaxis"/>
    <property type="evidence" value="ECO:0007669"/>
    <property type="project" value="UniProtKB-UniRule"/>
</dbReference>
<name>A0A842IAV1_9RHOB</name>
<evidence type="ECO:0000256" key="1">
    <source>
        <dbReference type="ARBA" id="ARBA00022801"/>
    </source>
</evidence>
<dbReference type="Gene3D" id="3.40.50.180">
    <property type="entry name" value="Methylesterase CheB, C-terminal domain"/>
    <property type="match status" value="1"/>
</dbReference>
<keyword evidence="1 4" id="KW-0378">Hydrolase</keyword>
<dbReference type="InterPro" id="IPR000673">
    <property type="entry name" value="Sig_transdc_resp-reg_Me-estase"/>
</dbReference>
<feature type="domain" description="CheB-type methylesterase" evidence="5">
    <location>
        <begin position="8"/>
        <end position="190"/>
    </location>
</feature>
<evidence type="ECO:0000256" key="3">
    <source>
        <dbReference type="ARBA" id="ARBA00048267"/>
    </source>
</evidence>
<evidence type="ECO:0000256" key="4">
    <source>
        <dbReference type="PROSITE-ProRule" id="PRU00050"/>
    </source>
</evidence>
<keyword evidence="7" id="KW-1185">Reference proteome</keyword>
<comment type="caution">
    <text evidence="6">The sequence shown here is derived from an EMBL/GenBank/DDBJ whole genome shotgun (WGS) entry which is preliminary data.</text>
</comment>
<feature type="active site" evidence="4">
    <location>
        <position position="132"/>
    </location>
</feature>
<organism evidence="6 7">
    <name type="scientific">Paragemmobacter straminiformis</name>
    <dbReference type="NCBI Taxonomy" id="2045119"/>
    <lineage>
        <taxon>Bacteria</taxon>
        <taxon>Pseudomonadati</taxon>
        <taxon>Pseudomonadota</taxon>
        <taxon>Alphaproteobacteria</taxon>
        <taxon>Rhodobacterales</taxon>
        <taxon>Paracoccaceae</taxon>
        <taxon>Paragemmobacter</taxon>
    </lineage>
</organism>
<dbReference type="PANTHER" id="PTHR42872">
    <property type="entry name" value="PROTEIN-GLUTAMATE METHYLESTERASE/PROTEIN-GLUTAMINE GLUTAMINASE"/>
    <property type="match status" value="1"/>
</dbReference>
<dbReference type="EC" id="3.1.1.61" evidence="2"/>
<dbReference type="InterPro" id="IPR035909">
    <property type="entry name" value="CheB_C"/>
</dbReference>
<accession>A0A842IAV1</accession>
<dbReference type="CDD" id="cd16432">
    <property type="entry name" value="CheB_Rec"/>
    <property type="match status" value="1"/>
</dbReference>
<protein>
    <recommendedName>
        <fullName evidence="2">protein-glutamate methylesterase</fullName>
        <ecNumber evidence="2">3.1.1.61</ecNumber>
    </recommendedName>
</protein>
<sequence>MSVAPPCILIGASTGGVEALYQLLGALPADMPPILIVQHIRPGYLQGLVEGIGRKCRLAASIAADGAVARAGRAYFAPDGERHLEIDTRLVCRLQAAPAMNGHCPSVDALFRSALQFSVPPVAVLLTGMGRDGAEGLRALRDAGATTIAQDRATSVVWGMPRAAEELGAACRTLPLDQIAPALVRLAAPGCAA</sequence>
<feature type="active site" evidence="4">
    <location>
        <position position="39"/>
    </location>
</feature>
<evidence type="ECO:0000313" key="6">
    <source>
        <dbReference type="EMBL" id="MBC2836741.1"/>
    </source>
</evidence>
<dbReference type="EMBL" id="JACLQD010000004">
    <property type="protein sequence ID" value="MBC2836741.1"/>
    <property type="molecule type" value="Genomic_DNA"/>
</dbReference>
<dbReference type="PANTHER" id="PTHR42872:SF6">
    <property type="entry name" value="PROTEIN-GLUTAMATE METHYLESTERASE_PROTEIN-GLUTAMINE GLUTAMINASE"/>
    <property type="match status" value="1"/>
</dbReference>
<feature type="active site" evidence="4">
    <location>
        <position position="13"/>
    </location>
</feature>
<dbReference type="Pfam" id="PF01339">
    <property type="entry name" value="CheB_methylest"/>
    <property type="match status" value="1"/>
</dbReference>